<dbReference type="Proteomes" id="UP000287651">
    <property type="component" value="Unassembled WGS sequence"/>
</dbReference>
<proteinExistence type="predicted"/>
<dbReference type="EMBL" id="AMZH03002969">
    <property type="protein sequence ID" value="RRT73830.1"/>
    <property type="molecule type" value="Genomic_DNA"/>
</dbReference>
<dbReference type="AlphaFoldDB" id="A0A427AC87"/>
<sequence length="109" mass="12277">MRPRSPMPESHHCCLPVIRSSDFSSPCNSSYYCLSASAPNDRRCTSPLLIYYSDQHCLSAYCSNDFPRITVLQLDSSHRSLDDLILAVAPHHCPSNHHPHSSKHRVGRC</sequence>
<comment type="caution">
    <text evidence="1">The sequence shown here is derived from an EMBL/GenBank/DDBJ whole genome shotgun (WGS) entry which is preliminary data.</text>
</comment>
<name>A0A427AC87_ENSVE</name>
<reference evidence="1 2" key="1">
    <citation type="journal article" date="2014" name="Agronomy (Basel)">
        <title>A Draft Genome Sequence for Ensete ventricosum, the Drought-Tolerant Tree Against Hunger.</title>
        <authorList>
            <person name="Harrison J."/>
            <person name="Moore K.A."/>
            <person name="Paszkiewicz K."/>
            <person name="Jones T."/>
            <person name="Grant M."/>
            <person name="Ambacheew D."/>
            <person name="Muzemil S."/>
            <person name="Studholme D.J."/>
        </authorList>
    </citation>
    <scope>NUCLEOTIDE SEQUENCE [LARGE SCALE GENOMIC DNA]</scope>
</reference>
<evidence type="ECO:0000313" key="1">
    <source>
        <dbReference type="EMBL" id="RRT73830.1"/>
    </source>
</evidence>
<gene>
    <name evidence="1" type="ORF">B296_00010211</name>
</gene>
<accession>A0A427AC87</accession>
<protein>
    <submittedName>
        <fullName evidence="1">Uncharacterized protein</fullName>
    </submittedName>
</protein>
<organism evidence="1 2">
    <name type="scientific">Ensete ventricosum</name>
    <name type="common">Abyssinian banana</name>
    <name type="synonym">Musa ensete</name>
    <dbReference type="NCBI Taxonomy" id="4639"/>
    <lineage>
        <taxon>Eukaryota</taxon>
        <taxon>Viridiplantae</taxon>
        <taxon>Streptophyta</taxon>
        <taxon>Embryophyta</taxon>
        <taxon>Tracheophyta</taxon>
        <taxon>Spermatophyta</taxon>
        <taxon>Magnoliopsida</taxon>
        <taxon>Liliopsida</taxon>
        <taxon>Zingiberales</taxon>
        <taxon>Musaceae</taxon>
        <taxon>Ensete</taxon>
    </lineage>
</organism>
<evidence type="ECO:0000313" key="2">
    <source>
        <dbReference type="Proteomes" id="UP000287651"/>
    </source>
</evidence>